<evidence type="ECO:0000259" key="1">
    <source>
        <dbReference type="Pfam" id="PF20251"/>
    </source>
</evidence>
<accession>A0A218P8Z4</accession>
<organism evidence="2 3">
    <name type="scientific">Thermococcus pacificus</name>
    <dbReference type="NCBI Taxonomy" id="71998"/>
    <lineage>
        <taxon>Archaea</taxon>
        <taxon>Methanobacteriati</taxon>
        <taxon>Methanobacteriota</taxon>
        <taxon>Thermococci</taxon>
        <taxon>Thermococcales</taxon>
        <taxon>Thermococcaceae</taxon>
        <taxon>Thermococcus</taxon>
    </lineage>
</organism>
<dbReference type="Proteomes" id="UP000197418">
    <property type="component" value="Chromosome"/>
</dbReference>
<dbReference type="Pfam" id="PF20251">
    <property type="entry name" value="Big_14"/>
    <property type="match status" value="1"/>
</dbReference>
<dbReference type="EMBL" id="CP015102">
    <property type="protein sequence ID" value="ASJ07254.1"/>
    <property type="molecule type" value="Genomic_DNA"/>
</dbReference>
<dbReference type="KEGG" id="tpaf:A3L08_07935"/>
<gene>
    <name evidence="2" type="ORF">A3L08_07935</name>
</gene>
<evidence type="ECO:0000313" key="3">
    <source>
        <dbReference type="Proteomes" id="UP000197418"/>
    </source>
</evidence>
<reference evidence="2 3" key="1">
    <citation type="submission" date="2016-04" db="EMBL/GenBank/DDBJ databases">
        <title>Complete genome sequence of Thermococcus pacificus type strain P4.</title>
        <authorList>
            <person name="Oger P.M."/>
        </authorList>
    </citation>
    <scope>NUCLEOTIDE SEQUENCE [LARGE SCALE GENOMIC DNA]</scope>
    <source>
        <strain evidence="2 3">P-4</strain>
    </source>
</reference>
<dbReference type="InterPro" id="IPR046878">
    <property type="entry name" value="Big_14"/>
</dbReference>
<name>A0A218P8Z4_9EURY</name>
<protein>
    <recommendedName>
        <fullName evidence="1">Bacterial Ig-like domain-containing protein</fullName>
    </recommendedName>
</protein>
<dbReference type="AlphaFoldDB" id="A0A218P8Z4"/>
<evidence type="ECO:0000313" key="2">
    <source>
        <dbReference type="EMBL" id="ASJ07254.1"/>
    </source>
</evidence>
<dbReference type="GeneID" id="33316192"/>
<sequence length="142" mass="16318">MRWKTSAAIVVLILLIWGLTGSHFYMGLDKESYHPGEEPVLTLRNTGILPIYFGQPYTLYRRENGTWVRVRQGFFFNSLLYDLLPFGSWKQEIALKYLPENESAGTVPTLYNLPPGEYRLVKEICGWPRGCVNGSVEFEILP</sequence>
<feature type="domain" description="Bacterial Ig-like" evidence="1">
    <location>
        <begin position="23"/>
        <end position="137"/>
    </location>
</feature>
<dbReference type="OrthoDB" id="94582at2157"/>
<dbReference type="RefSeq" id="WP_088854502.1">
    <property type="nucleotide sequence ID" value="NZ_CP015102.1"/>
</dbReference>
<proteinExistence type="predicted"/>
<keyword evidence="3" id="KW-1185">Reference proteome</keyword>